<dbReference type="PROSITE" id="PS51257">
    <property type="entry name" value="PROKAR_LIPOPROTEIN"/>
    <property type="match status" value="1"/>
</dbReference>
<organism evidence="3 4">
    <name type="scientific">Sorangium cellulosum</name>
    <name type="common">Polyangium cellulosum</name>
    <dbReference type="NCBI Taxonomy" id="56"/>
    <lineage>
        <taxon>Bacteria</taxon>
        <taxon>Pseudomonadati</taxon>
        <taxon>Myxococcota</taxon>
        <taxon>Polyangia</taxon>
        <taxon>Polyangiales</taxon>
        <taxon>Polyangiaceae</taxon>
        <taxon>Sorangium</taxon>
    </lineage>
</organism>
<evidence type="ECO:0000256" key="1">
    <source>
        <dbReference type="SAM" id="MobiDB-lite"/>
    </source>
</evidence>
<protein>
    <recommendedName>
        <fullName evidence="5">TonB C-terminal domain-containing protein</fullName>
    </recommendedName>
</protein>
<dbReference type="AlphaFoldDB" id="A0A2L0EJL3"/>
<dbReference type="InterPro" id="IPR049806">
    <property type="entry name" value="MasK-like_C"/>
</dbReference>
<feature type="compositionally biased region" description="Pro residues" evidence="1">
    <location>
        <begin position="26"/>
        <end position="40"/>
    </location>
</feature>
<gene>
    <name evidence="3" type="ORF">SOCE26_008840</name>
</gene>
<feature type="compositionally biased region" description="Low complexity" evidence="1">
    <location>
        <begin position="89"/>
        <end position="107"/>
    </location>
</feature>
<dbReference type="EMBL" id="CP012673">
    <property type="protein sequence ID" value="AUX39492.1"/>
    <property type="molecule type" value="Genomic_DNA"/>
</dbReference>
<keyword evidence="2" id="KW-0732">Signal</keyword>
<name>A0A2L0EJL3_SORCE</name>
<evidence type="ECO:0008006" key="5">
    <source>
        <dbReference type="Google" id="ProtNLM"/>
    </source>
</evidence>
<dbReference type="Proteomes" id="UP000238348">
    <property type="component" value="Chromosome"/>
</dbReference>
<evidence type="ECO:0000256" key="2">
    <source>
        <dbReference type="SAM" id="SignalP"/>
    </source>
</evidence>
<reference evidence="3 4" key="1">
    <citation type="submission" date="2015-09" db="EMBL/GenBank/DDBJ databases">
        <title>Sorangium comparison.</title>
        <authorList>
            <person name="Zaburannyi N."/>
            <person name="Bunk B."/>
            <person name="Overmann J."/>
            <person name="Mueller R."/>
        </authorList>
    </citation>
    <scope>NUCLEOTIDE SEQUENCE [LARGE SCALE GENOMIC DNA]</scope>
    <source>
        <strain evidence="3 4">So ce26</strain>
    </source>
</reference>
<feature type="signal peptide" evidence="2">
    <location>
        <begin position="1"/>
        <end position="23"/>
    </location>
</feature>
<sequence length="388" mass="40518">MNRPFMIEARALLAAVVALSACAAPAPSPRAPRASSPPAPAAARLAPAAAGPALAGARPAPAGADAPAPADQRAPADLHASADARAPADPRASTDASPSPDASPASAVPRGAPRGPSIEIDPPYKLGRHPVPRGQAEVAERDRWNAGGRGDPPAPPPPAEGHPLPRIIVDIDKVKGPLKAREVERIARRHLWMHVYSCYRLRAYREPSLHGKTTVRLTVSRAGKVTGARATASTLSAPDVVACLEQRARSLPLPRAKAGSTVVASLQVYPGDEPVEPPPSVLAPGPGELRPEVITAALADALPAWRGCYEAALAGAPALWGRLAIRFHVTAAGAVDEAFEAESHFPDERMTRCVLRRARALTFPAPEGGDLRFVVPLRFSPEPQPSGR</sequence>
<feature type="compositionally biased region" description="Low complexity" evidence="1">
    <location>
        <begin position="41"/>
        <end position="73"/>
    </location>
</feature>
<feature type="region of interest" description="Disordered" evidence="1">
    <location>
        <begin position="25"/>
        <end position="164"/>
    </location>
</feature>
<proteinExistence type="predicted"/>
<evidence type="ECO:0000313" key="3">
    <source>
        <dbReference type="EMBL" id="AUX39492.1"/>
    </source>
</evidence>
<accession>A0A2L0EJL3</accession>
<evidence type="ECO:0000313" key="4">
    <source>
        <dbReference type="Proteomes" id="UP000238348"/>
    </source>
</evidence>
<feature type="compositionally biased region" description="Basic and acidic residues" evidence="1">
    <location>
        <begin position="74"/>
        <end position="88"/>
    </location>
</feature>
<feature type="chain" id="PRO_5014843501" description="TonB C-terminal domain-containing protein" evidence="2">
    <location>
        <begin position="24"/>
        <end position="388"/>
    </location>
</feature>
<dbReference type="NCBIfam" id="NF033768">
    <property type="entry name" value="myxo_SS_tail"/>
    <property type="match status" value="2"/>
</dbReference>